<dbReference type="GO" id="GO:0005524">
    <property type="term" value="F:ATP binding"/>
    <property type="evidence" value="ECO:0007669"/>
    <property type="project" value="UniProtKB-KW"/>
</dbReference>
<dbReference type="Gene3D" id="3.40.50.300">
    <property type="entry name" value="P-loop containing nucleotide triphosphate hydrolases"/>
    <property type="match status" value="1"/>
</dbReference>
<feature type="domain" description="ABC transporter" evidence="5">
    <location>
        <begin position="5"/>
        <end position="241"/>
    </location>
</feature>
<dbReference type="GO" id="GO:0016887">
    <property type="term" value="F:ATP hydrolysis activity"/>
    <property type="evidence" value="ECO:0007669"/>
    <property type="project" value="InterPro"/>
</dbReference>
<organism evidence="6 7">
    <name type="scientific">Natronincola ferrireducens</name>
    <dbReference type="NCBI Taxonomy" id="393762"/>
    <lineage>
        <taxon>Bacteria</taxon>
        <taxon>Bacillati</taxon>
        <taxon>Bacillota</taxon>
        <taxon>Clostridia</taxon>
        <taxon>Peptostreptococcales</taxon>
        <taxon>Natronincolaceae</taxon>
        <taxon>Natronincola</taxon>
    </lineage>
</organism>
<dbReference type="Proteomes" id="UP000198718">
    <property type="component" value="Unassembled WGS sequence"/>
</dbReference>
<evidence type="ECO:0000259" key="5">
    <source>
        <dbReference type="PROSITE" id="PS50893"/>
    </source>
</evidence>
<keyword evidence="7" id="KW-1185">Reference proteome</keyword>
<evidence type="ECO:0000313" key="6">
    <source>
        <dbReference type="EMBL" id="SDK69849.1"/>
    </source>
</evidence>
<dbReference type="NCBIfam" id="NF010068">
    <property type="entry name" value="PRK13548.1"/>
    <property type="match status" value="1"/>
</dbReference>
<dbReference type="PANTHER" id="PTHR42794:SF1">
    <property type="entry name" value="HEMIN IMPORT ATP-BINDING PROTEIN HMUV"/>
    <property type="match status" value="1"/>
</dbReference>
<dbReference type="CDD" id="cd03214">
    <property type="entry name" value="ABC_Iron-Siderophores_B12_Hemin"/>
    <property type="match status" value="1"/>
</dbReference>
<dbReference type="InterPro" id="IPR003593">
    <property type="entry name" value="AAA+_ATPase"/>
</dbReference>
<dbReference type="PANTHER" id="PTHR42794">
    <property type="entry name" value="HEMIN IMPORT ATP-BINDING PROTEIN HMUV"/>
    <property type="match status" value="1"/>
</dbReference>
<dbReference type="EMBL" id="FNFP01000003">
    <property type="protein sequence ID" value="SDK69849.1"/>
    <property type="molecule type" value="Genomic_DNA"/>
</dbReference>
<dbReference type="RefSeq" id="WP_090553375.1">
    <property type="nucleotide sequence ID" value="NZ_FNFP01000003.1"/>
</dbReference>
<protein>
    <submittedName>
        <fullName evidence="6">Iron complex transport system ATP-binding protein</fullName>
    </submittedName>
</protein>
<dbReference type="Pfam" id="PF00005">
    <property type="entry name" value="ABC_tran"/>
    <property type="match status" value="1"/>
</dbReference>
<evidence type="ECO:0000256" key="2">
    <source>
        <dbReference type="ARBA" id="ARBA00022741"/>
    </source>
</evidence>
<keyword evidence="4" id="KW-1278">Translocase</keyword>
<dbReference type="InterPro" id="IPR027417">
    <property type="entry name" value="P-loop_NTPase"/>
</dbReference>
<keyword evidence="1" id="KW-0813">Transport</keyword>
<dbReference type="STRING" id="393762.SAMN05660472_01802"/>
<dbReference type="SUPFAM" id="SSF52540">
    <property type="entry name" value="P-loop containing nucleoside triphosphate hydrolases"/>
    <property type="match status" value="1"/>
</dbReference>
<dbReference type="FunFam" id="3.40.50.300:FF:000134">
    <property type="entry name" value="Iron-enterobactin ABC transporter ATP-binding protein"/>
    <property type="match status" value="1"/>
</dbReference>
<dbReference type="OrthoDB" id="9799337at2"/>
<accession>A0A1G9E161</accession>
<dbReference type="AlphaFoldDB" id="A0A1G9E161"/>
<dbReference type="PROSITE" id="PS00211">
    <property type="entry name" value="ABC_TRANSPORTER_1"/>
    <property type="match status" value="1"/>
</dbReference>
<dbReference type="InterPro" id="IPR017871">
    <property type="entry name" value="ABC_transporter-like_CS"/>
</dbReference>
<dbReference type="PROSITE" id="PS50893">
    <property type="entry name" value="ABC_TRANSPORTER_2"/>
    <property type="match status" value="1"/>
</dbReference>
<dbReference type="InterPro" id="IPR003439">
    <property type="entry name" value="ABC_transporter-like_ATP-bd"/>
</dbReference>
<proteinExistence type="predicted"/>
<gene>
    <name evidence="6" type="ORF">SAMN05660472_01802</name>
</gene>
<evidence type="ECO:0000313" key="7">
    <source>
        <dbReference type="Proteomes" id="UP000198718"/>
    </source>
</evidence>
<evidence type="ECO:0000256" key="3">
    <source>
        <dbReference type="ARBA" id="ARBA00022840"/>
    </source>
</evidence>
<evidence type="ECO:0000256" key="4">
    <source>
        <dbReference type="ARBA" id="ARBA00022967"/>
    </source>
</evidence>
<evidence type="ECO:0000256" key="1">
    <source>
        <dbReference type="ARBA" id="ARBA00022448"/>
    </source>
</evidence>
<sequence length="420" mass="47382">MGKSIEVKDIIFKYNETTILKELNLKIEEKAFTSIIGPNGSGKSTLLKIIAKNLVPHRGNILLGDKDLRDYAAKSLAQEMAVVHQSTEVAYDFSVEDIVLMGRHPHLKRFQREGLRDFQIVKEAMELTNTWHLKERSINEISGGERQRVIIARALAQEPQIILLDEPTSALDIHHQMEVLDLLRQLNEEKGVTIVVVLHDLNLAARYSKEILLLHEGNRITMGKTEEVITVENLKKAYNMEMIVDRNVYTGALQVLPLSTTKTSYQRKTKEKKLHIVCGGGVGKELIQSLYDEGYTMSIGVVNIGDSDWEIANILGLEMAEESPFSPISDDAFEEACRLAEKADITILTSIPIGKGNVKNLSIIQRQLETEKPVYFYKAYESNKKFDYTDGEGEILFGNLLNKGLQVLTSKDKLLKKLEE</sequence>
<dbReference type="SMART" id="SM00382">
    <property type="entry name" value="AAA"/>
    <property type="match status" value="1"/>
</dbReference>
<reference evidence="6 7" key="1">
    <citation type="submission" date="2016-10" db="EMBL/GenBank/DDBJ databases">
        <authorList>
            <person name="de Groot N.N."/>
        </authorList>
    </citation>
    <scope>NUCLEOTIDE SEQUENCE [LARGE SCALE GENOMIC DNA]</scope>
    <source>
        <strain evidence="6 7">DSM 18346</strain>
    </source>
</reference>
<name>A0A1G9E161_9FIRM</name>
<keyword evidence="2" id="KW-0547">Nucleotide-binding</keyword>
<keyword evidence="3 6" id="KW-0067">ATP-binding</keyword>